<sequence>MSLGGKTVLLVANSAFTILNFRKELIQKLQDMNCNLVVACPKKCSLMQSDNVESEFTKAGIKFFELSLSRSGVNPLSETALFFGLLKIIKSVKPFVVLNYTIKPTIYGSLAAWIKRVPVISSNITGIGFVFTSKGIKARLLRILISIQYKLALSVNSLIFFQNKDDLALFKDKGLVKRTASNIKVINGSGVNTKVFVVNDRQLKEVRFLFVGRLLKDKGIYELIEATKKIKQNFPNVVVSVAGALDDNPLSLKKSELDSLRANNVIDYLGVIKDMASVYRQHNVFVLPSYREGTPKSTLEAMSMSMAVVTTDAPGCKETVEDGVNGYLTKVGDSESLYQAMYKLVDDLSTVNKFGKASREVAVNKFDVEKVNEIIVSELGSKAELSL</sequence>
<dbReference type="EMBL" id="CP133548">
    <property type="protein sequence ID" value="WMS87289.1"/>
    <property type="molecule type" value="Genomic_DNA"/>
</dbReference>
<dbReference type="InterPro" id="IPR050194">
    <property type="entry name" value="Glycosyltransferase_grp1"/>
</dbReference>
<evidence type="ECO:0000259" key="1">
    <source>
        <dbReference type="Pfam" id="PF00534"/>
    </source>
</evidence>
<dbReference type="Pfam" id="PF00534">
    <property type="entry name" value="Glycos_transf_1"/>
    <property type="match status" value="1"/>
</dbReference>
<reference evidence="3 4" key="1">
    <citation type="submission" date="2023-08" db="EMBL/GenBank/DDBJ databases">
        <title>Pleionea litopenaei sp. nov., isolated from stomach of juvenile Litopenaeus vannamei.</title>
        <authorList>
            <person name="Rho A.M."/>
            <person name="Hwang C.Y."/>
        </authorList>
    </citation>
    <scope>NUCLEOTIDE SEQUENCE [LARGE SCALE GENOMIC DNA]</scope>
    <source>
        <strain evidence="3 4">HL-JVS1</strain>
    </source>
</reference>
<dbReference type="CDD" id="cd03808">
    <property type="entry name" value="GT4_CapM-like"/>
    <property type="match status" value="1"/>
</dbReference>
<dbReference type="GO" id="GO:0016757">
    <property type="term" value="F:glycosyltransferase activity"/>
    <property type="evidence" value="ECO:0007669"/>
    <property type="project" value="InterPro"/>
</dbReference>
<dbReference type="KEGG" id="plei:Q9312_18960"/>
<dbReference type="Gene3D" id="3.40.50.2000">
    <property type="entry name" value="Glycogen Phosphorylase B"/>
    <property type="match status" value="2"/>
</dbReference>
<name>A0AA51RTP0_9GAMM</name>
<evidence type="ECO:0000313" key="3">
    <source>
        <dbReference type="EMBL" id="WMS87289.1"/>
    </source>
</evidence>
<dbReference type="Pfam" id="PF13477">
    <property type="entry name" value="Glyco_trans_4_2"/>
    <property type="match status" value="1"/>
</dbReference>
<dbReference type="PANTHER" id="PTHR45947">
    <property type="entry name" value="SULFOQUINOVOSYL TRANSFERASE SQD2"/>
    <property type="match status" value="1"/>
</dbReference>
<keyword evidence="4" id="KW-1185">Reference proteome</keyword>
<organism evidence="3 4">
    <name type="scientific">Pleionea litopenaei</name>
    <dbReference type="NCBI Taxonomy" id="3070815"/>
    <lineage>
        <taxon>Bacteria</taxon>
        <taxon>Pseudomonadati</taxon>
        <taxon>Pseudomonadota</taxon>
        <taxon>Gammaproteobacteria</taxon>
        <taxon>Oceanospirillales</taxon>
        <taxon>Pleioneaceae</taxon>
        <taxon>Pleionea</taxon>
    </lineage>
</organism>
<feature type="domain" description="Glycosyl transferase family 1" evidence="1">
    <location>
        <begin position="199"/>
        <end position="360"/>
    </location>
</feature>
<dbReference type="PANTHER" id="PTHR45947:SF3">
    <property type="entry name" value="SULFOQUINOVOSYL TRANSFERASE SQD2"/>
    <property type="match status" value="1"/>
</dbReference>
<dbReference type="AlphaFoldDB" id="A0AA51RTP0"/>
<accession>A0AA51RTP0</accession>
<dbReference type="SUPFAM" id="SSF53756">
    <property type="entry name" value="UDP-Glycosyltransferase/glycogen phosphorylase"/>
    <property type="match status" value="1"/>
</dbReference>
<proteinExistence type="predicted"/>
<gene>
    <name evidence="3" type="ORF">Q9312_18960</name>
</gene>
<dbReference type="Proteomes" id="UP001239782">
    <property type="component" value="Chromosome"/>
</dbReference>
<evidence type="ECO:0000313" key="4">
    <source>
        <dbReference type="Proteomes" id="UP001239782"/>
    </source>
</evidence>
<protein>
    <submittedName>
        <fullName evidence="3">Glycosyltransferase family 4 protein</fullName>
    </submittedName>
</protein>
<dbReference type="InterPro" id="IPR001296">
    <property type="entry name" value="Glyco_trans_1"/>
</dbReference>
<feature type="domain" description="Glycosyltransferase subfamily 4-like N-terminal" evidence="2">
    <location>
        <begin position="8"/>
        <end position="156"/>
    </location>
</feature>
<dbReference type="InterPro" id="IPR028098">
    <property type="entry name" value="Glyco_trans_4-like_N"/>
</dbReference>
<dbReference type="RefSeq" id="WP_309202430.1">
    <property type="nucleotide sequence ID" value="NZ_CP133548.1"/>
</dbReference>
<evidence type="ECO:0000259" key="2">
    <source>
        <dbReference type="Pfam" id="PF13477"/>
    </source>
</evidence>